<feature type="transmembrane region" description="Helical" evidence="10">
    <location>
        <begin position="549"/>
        <end position="566"/>
    </location>
</feature>
<feature type="transmembrane region" description="Helical" evidence="10">
    <location>
        <begin position="435"/>
        <end position="455"/>
    </location>
</feature>
<dbReference type="AlphaFoldDB" id="A0A9P8C690"/>
<feature type="transmembrane region" description="Helical" evidence="10">
    <location>
        <begin position="374"/>
        <end position="397"/>
    </location>
</feature>
<feature type="transmembrane region" description="Helical" evidence="10">
    <location>
        <begin position="301"/>
        <end position="320"/>
    </location>
</feature>
<feature type="domain" description="Major facilitator superfamily (MFS) profile" evidence="11">
    <location>
        <begin position="81"/>
        <end position="571"/>
    </location>
</feature>
<feature type="transmembrane region" description="Helical" evidence="10">
    <location>
        <begin position="146"/>
        <end position="165"/>
    </location>
</feature>
<evidence type="ECO:0000256" key="10">
    <source>
        <dbReference type="SAM" id="Phobius"/>
    </source>
</evidence>
<accession>A0A9P8C690</accession>
<feature type="region of interest" description="Disordered" evidence="9">
    <location>
        <begin position="1"/>
        <end position="70"/>
    </location>
</feature>
<name>A0A9P8C690_9HELO</name>
<keyword evidence="4 10" id="KW-1133">Transmembrane helix</keyword>
<feature type="transmembrane region" description="Helical" evidence="10">
    <location>
        <begin position="341"/>
        <end position="362"/>
    </location>
</feature>
<organism evidence="12 13">
    <name type="scientific">Amylocarpus encephaloides</name>
    <dbReference type="NCBI Taxonomy" id="45428"/>
    <lineage>
        <taxon>Eukaryota</taxon>
        <taxon>Fungi</taxon>
        <taxon>Dikarya</taxon>
        <taxon>Ascomycota</taxon>
        <taxon>Pezizomycotina</taxon>
        <taxon>Leotiomycetes</taxon>
        <taxon>Helotiales</taxon>
        <taxon>Helotiales incertae sedis</taxon>
        <taxon>Amylocarpus</taxon>
    </lineage>
</organism>
<dbReference type="InterPro" id="IPR020846">
    <property type="entry name" value="MFS_dom"/>
</dbReference>
<dbReference type="Gene3D" id="1.20.1720.10">
    <property type="entry name" value="Multidrug resistance protein D"/>
    <property type="match status" value="1"/>
</dbReference>
<feature type="compositionally biased region" description="Basic and acidic residues" evidence="9">
    <location>
        <begin position="586"/>
        <end position="610"/>
    </location>
</feature>
<feature type="region of interest" description="Disordered" evidence="9">
    <location>
        <begin position="586"/>
        <end position="632"/>
    </location>
</feature>
<comment type="function">
    <text evidence="6">Efflux pump; part of the gene cluster that mediates the biosynthesis of dothistromin (DOTH), a polyketide toxin very similar in structure to the aflatoxin precursor, versicolorin B. One function of dotC may be to transport early-stage dothistromin biosynthetic intermediates from the cytoplasm into vacuoles, thereby affecting the rate of dothistromin production.</text>
</comment>
<feature type="transmembrane region" description="Helical" evidence="10">
    <location>
        <begin position="236"/>
        <end position="257"/>
    </location>
</feature>
<dbReference type="PRINTS" id="PR01036">
    <property type="entry name" value="TCRTETB"/>
</dbReference>
<evidence type="ECO:0000256" key="7">
    <source>
        <dbReference type="ARBA" id="ARBA00069956"/>
    </source>
</evidence>
<dbReference type="FunFam" id="1.20.1250.20:FF:000196">
    <property type="entry name" value="MFS toxin efflux pump (AflT)"/>
    <property type="match status" value="1"/>
</dbReference>
<evidence type="ECO:0000256" key="4">
    <source>
        <dbReference type="ARBA" id="ARBA00022989"/>
    </source>
</evidence>
<keyword evidence="13" id="KW-1185">Reference proteome</keyword>
<evidence type="ECO:0000256" key="2">
    <source>
        <dbReference type="ARBA" id="ARBA00007520"/>
    </source>
</evidence>
<evidence type="ECO:0000256" key="5">
    <source>
        <dbReference type="ARBA" id="ARBA00023136"/>
    </source>
</evidence>
<dbReference type="Proteomes" id="UP000824998">
    <property type="component" value="Unassembled WGS sequence"/>
</dbReference>
<dbReference type="GO" id="GO:0005774">
    <property type="term" value="C:vacuolar membrane"/>
    <property type="evidence" value="ECO:0007669"/>
    <property type="project" value="UniProtKB-SubCell"/>
</dbReference>
<dbReference type="GO" id="GO:0022857">
    <property type="term" value="F:transmembrane transporter activity"/>
    <property type="evidence" value="ECO:0007669"/>
    <property type="project" value="InterPro"/>
</dbReference>
<feature type="compositionally biased region" description="Basic and acidic residues" evidence="9">
    <location>
        <begin position="1"/>
        <end position="21"/>
    </location>
</feature>
<dbReference type="FunFam" id="1.20.1720.10:FF:000014">
    <property type="entry name" value="MFS drug transporter, putative"/>
    <property type="match status" value="1"/>
</dbReference>
<feature type="transmembrane region" description="Helical" evidence="10">
    <location>
        <begin position="467"/>
        <end position="491"/>
    </location>
</feature>
<dbReference type="GO" id="GO:0005886">
    <property type="term" value="C:plasma membrane"/>
    <property type="evidence" value="ECO:0007669"/>
    <property type="project" value="TreeGrafter"/>
</dbReference>
<evidence type="ECO:0000256" key="9">
    <source>
        <dbReference type="SAM" id="MobiDB-lite"/>
    </source>
</evidence>
<feature type="transmembrane region" description="Helical" evidence="10">
    <location>
        <begin position="171"/>
        <end position="192"/>
    </location>
</feature>
<dbReference type="PANTHER" id="PTHR23501:SF102">
    <property type="entry name" value="DRUG TRANSPORTER, PUTATIVE (AFU_ORTHOLOGUE AFUA_3G08530)-RELATED"/>
    <property type="match status" value="1"/>
</dbReference>
<feature type="transmembrane region" description="Helical" evidence="10">
    <location>
        <begin position="79"/>
        <end position="103"/>
    </location>
</feature>
<dbReference type="OrthoDB" id="10021397at2759"/>
<sequence length="632" mass="68055">MDSKKADEAGTQRPSTVDRADASTPSFSSKDGPSNESIEESGHRSVNGVESTGVRPIAAQQKVAPRDSPESQRSTLQTVIIMLSLCSSVFLAALDTTIVTTALPVISEHFQSNAGYTWIGSAYLLANAASTPSWGKFSDIWGRKPILLLAAAIFFIGSTLCATSVSIGMLIAARAVQGVGGGGLIILVNISISDLFSMRNRGKFFGMVGMVWALASAVGPILGGVFSSLVSWRWCFYINLPITGVVFILLTIFLHLDNPKTPVWDGLKAMDWAGSLAIIGGTLMLLLGLEFGGITHPWGSATVICLIFFGIITAGLFILNEWKFARYPVMPLRLFNHHSNIAALGTCFCHGFVFIAGTYYLPLYFQAVLGATPLLSGVYLLPLALSLSFVSAASGIFIKKTGKYLPPIWFGMFLMTLGFGLFIDFGREAHWAKIIIFQIIAGVGVGPNFQAPLIALQNFVAPRDIGVATSTFGFIRNLSTSISVVIGGVVFQNEMEKKYPRLLATLGPQTAGALSGGSAGASVGLVDQLPANQKIVARQAYSESLQTMFIMYVTFSGLGLFISLFISHKNLNKEHQVTKTGLVEEEAKRKELQEKKKESREKISEEKRASNEVLRAQARKENGEVAPGKAEV</sequence>
<evidence type="ECO:0000256" key="8">
    <source>
        <dbReference type="ARBA" id="ARBA00083178"/>
    </source>
</evidence>
<dbReference type="InterPro" id="IPR011701">
    <property type="entry name" value="MFS"/>
</dbReference>
<comment type="caution">
    <text evidence="12">The sequence shown here is derived from an EMBL/GenBank/DDBJ whole genome shotgun (WGS) entry which is preliminary data.</text>
</comment>
<comment type="similarity">
    <text evidence="2">Belongs to the major facilitator superfamily. TCR/Tet family.</text>
</comment>
<feature type="compositionally biased region" description="Polar residues" evidence="9">
    <location>
        <begin position="23"/>
        <end position="36"/>
    </location>
</feature>
<evidence type="ECO:0000256" key="1">
    <source>
        <dbReference type="ARBA" id="ARBA00004128"/>
    </source>
</evidence>
<evidence type="ECO:0000259" key="11">
    <source>
        <dbReference type="PROSITE" id="PS50850"/>
    </source>
</evidence>
<gene>
    <name evidence="12" type="ORF">BJ875DRAFT_271024</name>
</gene>
<keyword evidence="3 10" id="KW-0812">Transmembrane</keyword>
<comment type="subcellular location">
    <subcellularLocation>
        <location evidence="1">Vacuole membrane</location>
        <topology evidence="1">Multi-pass membrane protein</topology>
    </subcellularLocation>
</comment>
<dbReference type="InterPro" id="IPR036259">
    <property type="entry name" value="MFS_trans_sf"/>
</dbReference>
<evidence type="ECO:0000313" key="13">
    <source>
        <dbReference type="Proteomes" id="UP000824998"/>
    </source>
</evidence>
<protein>
    <recommendedName>
        <fullName evidence="7">Efflux pump dotC</fullName>
    </recommendedName>
    <alternativeName>
        <fullName evidence="8">Dothistromin biosynthesis protein C</fullName>
    </alternativeName>
</protein>
<dbReference type="PROSITE" id="PS50850">
    <property type="entry name" value="MFS"/>
    <property type="match status" value="1"/>
</dbReference>
<dbReference type="SUPFAM" id="SSF103473">
    <property type="entry name" value="MFS general substrate transporter"/>
    <property type="match status" value="2"/>
</dbReference>
<evidence type="ECO:0000256" key="6">
    <source>
        <dbReference type="ARBA" id="ARBA00057269"/>
    </source>
</evidence>
<dbReference type="PANTHER" id="PTHR23501">
    <property type="entry name" value="MAJOR FACILITATOR SUPERFAMILY"/>
    <property type="match status" value="1"/>
</dbReference>
<evidence type="ECO:0000313" key="12">
    <source>
        <dbReference type="EMBL" id="KAG9235409.1"/>
    </source>
</evidence>
<feature type="transmembrane region" description="Helical" evidence="10">
    <location>
        <begin position="204"/>
        <end position="230"/>
    </location>
</feature>
<keyword evidence="5 10" id="KW-0472">Membrane</keyword>
<evidence type="ECO:0000256" key="3">
    <source>
        <dbReference type="ARBA" id="ARBA00022692"/>
    </source>
</evidence>
<dbReference type="Pfam" id="PF07690">
    <property type="entry name" value="MFS_1"/>
    <property type="match status" value="1"/>
</dbReference>
<dbReference type="CDD" id="cd17502">
    <property type="entry name" value="MFS_Azr1_MDR_like"/>
    <property type="match status" value="1"/>
</dbReference>
<proteinExistence type="inferred from homology"/>
<dbReference type="Gene3D" id="1.20.1250.20">
    <property type="entry name" value="MFS general substrate transporter like domains"/>
    <property type="match status" value="1"/>
</dbReference>
<dbReference type="EMBL" id="MU251432">
    <property type="protein sequence ID" value="KAG9235409.1"/>
    <property type="molecule type" value="Genomic_DNA"/>
</dbReference>
<feature type="transmembrane region" description="Helical" evidence="10">
    <location>
        <begin position="269"/>
        <end position="289"/>
    </location>
</feature>
<feature type="transmembrane region" description="Helical" evidence="10">
    <location>
        <begin position="404"/>
        <end position="423"/>
    </location>
</feature>
<reference evidence="12" key="1">
    <citation type="journal article" date="2021" name="IMA Fungus">
        <title>Genomic characterization of three marine fungi, including Emericellopsis atlantica sp. nov. with signatures of a generalist lifestyle and marine biomass degradation.</title>
        <authorList>
            <person name="Hagestad O.C."/>
            <person name="Hou L."/>
            <person name="Andersen J.H."/>
            <person name="Hansen E.H."/>
            <person name="Altermark B."/>
            <person name="Li C."/>
            <person name="Kuhnert E."/>
            <person name="Cox R.J."/>
            <person name="Crous P.W."/>
            <person name="Spatafora J.W."/>
            <person name="Lail K."/>
            <person name="Amirebrahimi M."/>
            <person name="Lipzen A."/>
            <person name="Pangilinan J."/>
            <person name="Andreopoulos W."/>
            <person name="Hayes R.D."/>
            <person name="Ng V."/>
            <person name="Grigoriev I.V."/>
            <person name="Jackson S.A."/>
            <person name="Sutton T.D.S."/>
            <person name="Dobson A.D.W."/>
            <person name="Rama T."/>
        </authorList>
    </citation>
    <scope>NUCLEOTIDE SEQUENCE</scope>
    <source>
        <strain evidence="12">TRa018bII</strain>
    </source>
</reference>